<protein>
    <recommendedName>
        <fullName evidence="4">Arabinogalactan protein</fullName>
    </recommendedName>
</protein>
<gene>
    <name evidence="2" type="ORF">HfgLR_23175</name>
</gene>
<organism evidence="2 3">
    <name type="scientific">Haloferax gibbonsii</name>
    <dbReference type="NCBI Taxonomy" id="35746"/>
    <lineage>
        <taxon>Archaea</taxon>
        <taxon>Methanobacteriati</taxon>
        <taxon>Methanobacteriota</taxon>
        <taxon>Stenosarchaea group</taxon>
        <taxon>Halobacteria</taxon>
        <taxon>Halobacteriales</taxon>
        <taxon>Haloferacaceae</taxon>
        <taxon>Haloferax</taxon>
    </lineage>
</organism>
<dbReference type="Proteomes" id="UP000663064">
    <property type="component" value="Plasmid pHGLR2"/>
</dbReference>
<evidence type="ECO:0000313" key="3">
    <source>
        <dbReference type="Proteomes" id="UP000663064"/>
    </source>
</evidence>
<geneLocation type="plasmid" evidence="2 3">
    <name>pHGLR2</name>
</geneLocation>
<sequence>MDNRAETVGFLDSHESNPVGRVRIRSSVGDATLARRRSLSPSRTAAHALTPESSGQNRLPAPTPNPLADPY</sequence>
<proteinExistence type="predicted"/>
<evidence type="ECO:0000256" key="1">
    <source>
        <dbReference type="SAM" id="MobiDB-lite"/>
    </source>
</evidence>
<name>A0A871BL43_HALGI</name>
<evidence type="ECO:0000313" key="2">
    <source>
        <dbReference type="EMBL" id="QOS13821.1"/>
    </source>
</evidence>
<dbReference type="EMBL" id="CP063207">
    <property type="protein sequence ID" value="QOS13821.1"/>
    <property type="molecule type" value="Genomic_DNA"/>
</dbReference>
<reference evidence="2" key="1">
    <citation type="journal article" date="2021" name="Front. Microbiol.">
        <title>Cellular and Genomic Properties of Haloferax gibbonsii LR2-5, the Host of Euryarchaeal Virus HFTV1.</title>
        <authorList>
            <person name="Tittes C."/>
            <person name="Schwarzer S."/>
            <person name="Pfeiffer F."/>
            <person name="Dyall-Smith M."/>
            <person name="Rodriguez-Franco M."/>
            <person name="Oksanen H.M."/>
            <person name="Quax T.E.F."/>
        </authorList>
    </citation>
    <scope>NUCLEOTIDE SEQUENCE</scope>
    <source>
        <strain evidence="2">LR2-5</strain>
    </source>
</reference>
<dbReference type="AlphaFoldDB" id="A0A871BL43"/>
<evidence type="ECO:0008006" key="4">
    <source>
        <dbReference type="Google" id="ProtNLM"/>
    </source>
</evidence>
<feature type="region of interest" description="Disordered" evidence="1">
    <location>
        <begin position="33"/>
        <end position="71"/>
    </location>
</feature>
<feature type="compositionally biased region" description="Pro residues" evidence="1">
    <location>
        <begin position="61"/>
        <end position="71"/>
    </location>
</feature>
<keyword evidence="2" id="KW-0614">Plasmid</keyword>
<accession>A0A871BL43</accession>